<reference evidence="1 2" key="1">
    <citation type="submission" date="2018-03" db="EMBL/GenBank/DDBJ databases">
        <title>Rhodobacter blasticus.</title>
        <authorList>
            <person name="Meyer T.E."/>
            <person name="Miller S."/>
            <person name="Lodha T."/>
            <person name="Gandham S."/>
            <person name="Chintalapati S."/>
            <person name="Chintalapati V.R."/>
        </authorList>
    </citation>
    <scope>NUCLEOTIDE SEQUENCE [LARGE SCALE GENOMIC DNA]</scope>
    <source>
        <strain evidence="1 2">DSM 2131</strain>
    </source>
</reference>
<protein>
    <submittedName>
        <fullName evidence="1">Uncharacterized protein</fullName>
    </submittedName>
</protein>
<evidence type="ECO:0000313" key="2">
    <source>
        <dbReference type="Proteomes" id="UP000241362"/>
    </source>
</evidence>
<name>A0A2T4J8K0_FUSBL</name>
<sequence>MQDAGTCPHTDCRFAFPLPVFLDEDTAVVDTPAQAERLLHRLRAVFRARGYRTVTPRLVSVEIPRNGRFRLWVDWIGQGGTGDQTLFRTVCFNHGTLEDNVTHMIRVEGLAARRTANRRKAG</sequence>
<keyword evidence="2" id="KW-1185">Reference proteome</keyword>
<dbReference type="Proteomes" id="UP000241362">
    <property type="component" value="Unassembled WGS sequence"/>
</dbReference>
<dbReference type="AlphaFoldDB" id="A0A2T4J8K0"/>
<gene>
    <name evidence="1" type="ORF">C5F44_10975</name>
</gene>
<comment type="caution">
    <text evidence="1">The sequence shown here is derived from an EMBL/GenBank/DDBJ whole genome shotgun (WGS) entry which is preliminary data.</text>
</comment>
<organism evidence="1 2">
    <name type="scientific">Fuscovulum blasticum DSM 2131</name>
    <dbReference type="NCBI Taxonomy" id="1188250"/>
    <lineage>
        <taxon>Bacteria</taxon>
        <taxon>Pseudomonadati</taxon>
        <taxon>Pseudomonadota</taxon>
        <taxon>Alphaproteobacteria</taxon>
        <taxon>Rhodobacterales</taxon>
        <taxon>Paracoccaceae</taxon>
        <taxon>Pseudogemmobacter</taxon>
    </lineage>
</organism>
<evidence type="ECO:0000313" key="1">
    <source>
        <dbReference type="EMBL" id="PTE14147.1"/>
    </source>
</evidence>
<dbReference type="EMBL" id="PZKE01000009">
    <property type="protein sequence ID" value="PTE14147.1"/>
    <property type="molecule type" value="Genomic_DNA"/>
</dbReference>
<proteinExistence type="predicted"/>
<accession>A0A2T4J8K0</accession>